<proteinExistence type="predicted"/>
<organism evidence="7 8">
    <name type="scientific">Streptomyces taklimakanensis</name>
    <dbReference type="NCBI Taxonomy" id="2569853"/>
    <lineage>
        <taxon>Bacteria</taxon>
        <taxon>Bacillati</taxon>
        <taxon>Actinomycetota</taxon>
        <taxon>Actinomycetes</taxon>
        <taxon>Kitasatosporales</taxon>
        <taxon>Streptomycetaceae</taxon>
        <taxon>Streptomyces</taxon>
    </lineage>
</organism>
<dbReference type="InterPro" id="IPR036271">
    <property type="entry name" value="Tet_transcr_reg_TetR-rel_C_sf"/>
</dbReference>
<dbReference type="Pfam" id="PF02909">
    <property type="entry name" value="TetR_C_1"/>
    <property type="match status" value="1"/>
</dbReference>
<keyword evidence="8" id="KW-1185">Reference proteome</keyword>
<dbReference type="Gene3D" id="1.10.357.10">
    <property type="entry name" value="Tetracycline Repressor, domain 2"/>
    <property type="match status" value="1"/>
</dbReference>
<name>A0A6G2BDF3_9ACTN</name>
<dbReference type="PANTHER" id="PTHR30055:SF151">
    <property type="entry name" value="TRANSCRIPTIONAL REGULATORY PROTEIN"/>
    <property type="match status" value="1"/>
</dbReference>
<feature type="DNA-binding region" description="H-T-H motif" evidence="4">
    <location>
        <begin position="57"/>
        <end position="76"/>
    </location>
</feature>
<dbReference type="PROSITE" id="PS50977">
    <property type="entry name" value="HTH_TETR_2"/>
    <property type="match status" value="1"/>
</dbReference>
<dbReference type="EMBL" id="WIXO01000001">
    <property type="protein sequence ID" value="MTE20109.1"/>
    <property type="molecule type" value="Genomic_DNA"/>
</dbReference>
<evidence type="ECO:0000256" key="4">
    <source>
        <dbReference type="PROSITE-ProRule" id="PRU00335"/>
    </source>
</evidence>
<evidence type="ECO:0000256" key="5">
    <source>
        <dbReference type="SAM" id="MobiDB-lite"/>
    </source>
</evidence>
<evidence type="ECO:0000313" key="8">
    <source>
        <dbReference type="Proteomes" id="UP000473014"/>
    </source>
</evidence>
<evidence type="ECO:0000313" key="7">
    <source>
        <dbReference type="EMBL" id="MTE20109.1"/>
    </source>
</evidence>
<dbReference type="PRINTS" id="PR00455">
    <property type="entry name" value="HTHTETR"/>
</dbReference>
<dbReference type="SUPFAM" id="SSF46689">
    <property type="entry name" value="Homeodomain-like"/>
    <property type="match status" value="1"/>
</dbReference>
<dbReference type="Gene3D" id="1.10.10.60">
    <property type="entry name" value="Homeodomain-like"/>
    <property type="match status" value="1"/>
</dbReference>
<reference evidence="7 8" key="1">
    <citation type="submission" date="2019-11" db="EMBL/GenBank/DDBJ databases">
        <authorList>
            <person name="Yuan L."/>
        </authorList>
    </citation>
    <scope>NUCLEOTIDE SEQUENCE [LARGE SCALE GENOMIC DNA]</scope>
    <source>
        <strain evidence="7 8">TRM43335</strain>
    </source>
</reference>
<evidence type="ECO:0000256" key="1">
    <source>
        <dbReference type="ARBA" id="ARBA00023015"/>
    </source>
</evidence>
<dbReference type="GO" id="GO:0045892">
    <property type="term" value="P:negative regulation of DNA-templated transcription"/>
    <property type="evidence" value="ECO:0007669"/>
    <property type="project" value="InterPro"/>
</dbReference>
<feature type="region of interest" description="Disordered" evidence="5">
    <location>
        <begin position="1"/>
        <end position="35"/>
    </location>
</feature>
<comment type="caution">
    <text evidence="7">The sequence shown here is derived from an EMBL/GenBank/DDBJ whole genome shotgun (WGS) entry which is preliminary data.</text>
</comment>
<evidence type="ECO:0000259" key="6">
    <source>
        <dbReference type="PROSITE" id="PS50977"/>
    </source>
</evidence>
<dbReference type="RefSeq" id="WP_155071271.1">
    <property type="nucleotide sequence ID" value="NZ_WIXO01000001.1"/>
</dbReference>
<dbReference type="OrthoDB" id="3214072at2"/>
<keyword evidence="2 4" id="KW-0238">DNA-binding</keyword>
<evidence type="ECO:0000256" key="3">
    <source>
        <dbReference type="ARBA" id="ARBA00023163"/>
    </source>
</evidence>
<keyword evidence="3" id="KW-0804">Transcription</keyword>
<keyword evidence="1" id="KW-0805">Transcription regulation</keyword>
<dbReference type="GO" id="GO:0003700">
    <property type="term" value="F:DNA-binding transcription factor activity"/>
    <property type="evidence" value="ECO:0007669"/>
    <property type="project" value="TreeGrafter"/>
</dbReference>
<dbReference type="SUPFAM" id="SSF48498">
    <property type="entry name" value="Tetracyclin repressor-like, C-terminal domain"/>
    <property type="match status" value="1"/>
</dbReference>
<protein>
    <submittedName>
        <fullName evidence="7">TetR family transcriptional regulator</fullName>
    </submittedName>
</protein>
<dbReference type="InterPro" id="IPR001647">
    <property type="entry name" value="HTH_TetR"/>
</dbReference>
<dbReference type="Proteomes" id="UP000473014">
    <property type="component" value="Unassembled WGS sequence"/>
</dbReference>
<dbReference type="Pfam" id="PF00440">
    <property type="entry name" value="TetR_N"/>
    <property type="match status" value="1"/>
</dbReference>
<dbReference type="GO" id="GO:0000976">
    <property type="term" value="F:transcription cis-regulatory region binding"/>
    <property type="evidence" value="ECO:0007669"/>
    <property type="project" value="TreeGrafter"/>
</dbReference>
<gene>
    <name evidence="7" type="ORF">F0L17_13490</name>
</gene>
<accession>A0A6G2BDF3</accession>
<evidence type="ECO:0000256" key="2">
    <source>
        <dbReference type="ARBA" id="ARBA00023125"/>
    </source>
</evidence>
<dbReference type="InterPro" id="IPR009057">
    <property type="entry name" value="Homeodomain-like_sf"/>
</dbReference>
<sequence length="267" mass="29605">MASGSRTGRPPRTSVWLDDRLAPKRRSNAEQPSGLDRERITAAAVRLLDAEGLEKFSMRRLAAELGVTAMSVYWYVDTKDDLLELALDSVFGEIDLPVDSPDADWRDQVRRLADEYRGLMVGHPWVSSVLGRYLNIGPRAMEFADAARRVVERAGLPAPRITGALSALFQFVYGFGTIEANWNSRCREAGLGSDEFFHRVFGKVRGRAEYATSLELMEQRGGDTVDEMRQRDFDIALECLIAGIETMRERGTGEADAAPDDPSDGAS</sequence>
<dbReference type="InterPro" id="IPR050109">
    <property type="entry name" value="HTH-type_TetR-like_transc_reg"/>
</dbReference>
<dbReference type="PANTHER" id="PTHR30055">
    <property type="entry name" value="HTH-TYPE TRANSCRIPTIONAL REGULATOR RUTR"/>
    <property type="match status" value="1"/>
</dbReference>
<feature type="domain" description="HTH tetR-type" evidence="6">
    <location>
        <begin position="34"/>
        <end position="94"/>
    </location>
</feature>
<dbReference type="InterPro" id="IPR004111">
    <property type="entry name" value="Repressor_TetR_C"/>
</dbReference>
<dbReference type="AlphaFoldDB" id="A0A6G2BDF3"/>